<proteinExistence type="predicted"/>
<sequence length="572" mass="65097">MEFTDRLMLLKHLRKAHYLKLYSKPEVECDPLQQCIYCGQTWAKGQQQLNHYLKVHGVRMNQPLLHDELSSSTLDASLVKKLGLTSWLVELPLISWPDMKVVTKLGESSNFHDWFNDLLNTLNIIATSLIVSKQIRVYARHLRDYNNLHQSALEGYWLKAQQESSESCGSYDSMFSTPPGSDSLDINSKRKYHENYETPESVKRHILDMKITLKLKEIERGTAKLRGFGSICHIPTALNKLLIGEGGYCNESVTFEEEDIYGTMGNAQLEHRVDAVTTKYSSKFVLAIVQGQSTWALITHLDAFYQQDSSIDDCALPSNTAMDLEARALVLRKTEGLYSFKELVIQCGPLQLLAIGGYYGQVGANTKTAFLGSALSKQCQLSTEETYSIMLPFFQAKYVRTIRHLRSYTKSNASRCWSFGSEEFQRKEFVPCHPLFYDSHPKRVNCKRNTASVASLLLHSVAVCKFSRQDYIKVKKVFAKIPDVLSILEKYPEIPQTLTELKELLTRHDAKPSLLAILDFSVNLERQLANKEEIELIFMSKELSETALTLYKSYLAHSVKEVNKKALKSLAK</sequence>
<organism evidence="1 2">
    <name type="scientific">Umbelopsis vinacea</name>
    <dbReference type="NCBI Taxonomy" id="44442"/>
    <lineage>
        <taxon>Eukaryota</taxon>
        <taxon>Fungi</taxon>
        <taxon>Fungi incertae sedis</taxon>
        <taxon>Mucoromycota</taxon>
        <taxon>Mucoromycotina</taxon>
        <taxon>Umbelopsidomycetes</taxon>
        <taxon>Umbelopsidales</taxon>
        <taxon>Umbelopsidaceae</taxon>
        <taxon>Umbelopsis</taxon>
    </lineage>
</organism>
<dbReference type="EMBL" id="JAEPRA010000029">
    <property type="protein sequence ID" value="KAG2171885.1"/>
    <property type="molecule type" value="Genomic_DNA"/>
</dbReference>
<reference evidence="1" key="1">
    <citation type="submission" date="2020-12" db="EMBL/GenBank/DDBJ databases">
        <title>Metabolic potential, ecology and presence of endohyphal bacteria is reflected in genomic diversity of Mucoromycotina.</title>
        <authorList>
            <person name="Muszewska A."/>
            <person name="Okrasinska A."/>
            <person name="Steczkiewicz K."/>
            <person name="Drgas O."/>
            <person name="Orlowska M."/>
            <person name="Perlinska-Lenart U."/>
            <person name="Aleksandrzak-Piekarczyk T."/>
            <person name="Szatraj K."/>
            <person name="Zielenkiewicz U."/>
            <person name="Pilsyk S."/>
            <person name="Malc E."/>
            <person name="Mieczkowski P."/>
            <person name="Kruszewska J.S."/>
            <person name="Biernat P."/>
            <person name="Pawlowska J."/>
        </authorList>
    </citation>
    <scope>NUCLEOTIDE SEQUENCE</scope>
    <source>
        <strain evidence="1">WA0000051536</strain>
    </source>
</reference>
<dbReference type="OrthoDB" id="2238225at2759"/>
<dbReference type="Proteomes" id="UP000612746">
    <property type="component" value="Unassembled WGS sequence"/>
</dbReference>
<keyword evidence="2" id="KW-1185">Reference proteome</keyword>
<evidence type="ECO:0000313" key="1">
    <source>
        <dbReference type="EMBL" id="KAG2171885.1"/>
    </source>
</evidence>
<name>A0A8H7PDF6_9FUNG</name>
<dbReference type="AlphaFoldDB" id="A0A8H7PDF6"/>
<protein>
    <submittedName>
        <fullName evidence="1">Uncharacterized protein</fullName>
    </submittedName>
</protein>
<gene>
    <name evidence="1" type="ORF">INT44_006114</name>
</gene>
<evidence type="ECO:0000313" key="2">
    <source>
        <dbReference type="Proteomes" id="UP000612746"/>
    </source>
</evidence>
<comment type="caution">
    <text evidence="1">The sequence shown here is derived from an EMBL/GenBank/DDBJ whole genome shotgun (WGS) entry which is preliminary data.</text>
</comment>
<accession>A0A8H7PDF6</accession>